<dbReference type="InterPro" id="IPR050833">
    <property type="entry name" value="Poly_Biosynth_Transport"/>
</dbReference>
<feature type="transmembrane region" description="Helical" evidence="6">
    <location>
        <begin position="123"/>
        <end position="144"/>
    </location>
</feature>
<keyword evidence="2" id="KW-1003">Cell membrane</keyword>
<accession>A0A238YLR8</accession>
<keyword evidence="4 6" id="KW-1133">Transmembrane helix</keyword>
<dbReference type="RefSeq" id="WP_089309140.1">
    <property type="nucleotide sequence ID" value="NZ_FZNK01000013.1"/>
</dbReference>
<evidence type="ECO:0000313" key="8">
    <source>
        <dbReference type="EMBL" id="SNR71369.1"/>
    </source>
</evidence>
<dbReference type="Proteomes" id="UP000216409">
    <property type="component" value="Unassembled WGS sequence"/>
</dbReference>
<evidence type="ECO:0000256" key="4">
    <source>
        <dbReference type="ARBA" id="ARBA00022989"/>
    </source>
</evidence>
<organism evidence="8 9">
    <name type="scientific">Halorubrum ezzemoulense</name>
    <name type="common">Halorubrum chaoviator</name>
    <dbReference type="NCBI Taxonomy" id="337243"/>
    <lineage>
        <taxon>Archaea</taxon>
        <taxon>Methanobacteriati</taxon>
        <taxon>Methanobacteriota</taxon>
        <taxon>Stenosarchaea group</taxon>
        <taxon>Halobacteria</taxon>
        <taxon>Halobacteriales</taxon>
        <taxon>Haloferacaceae</taxon>
        <taxon>Halorubrum</taxon>
    </lineage>
</organism>
<feature type="transmembrane region" description="Helical" evidence="6">
    <location>
        <begin position="426"/>
        <end position="443"/>
    </location>
</feature>
<dbReference type="GO" id="GO:0005886">
    <property type="term" value="C:plasma membrane"/>
    <property type="evidence" value="ECO:0007669"/>
    <property type="project" value="UniProtKB-SubCell"/>
</dbReference>
<evidence type="ECO:0000256" key="5">
    <source>
        <dbReference type="ARBA" id="ARBA00023136"/>
    </source>
</evidence>
<sequence>MRDSITKLVSISFFGGLIGRGLRYGFNVVIARGLGFEALGVFAFGMVVMKGGGVFARLGLDSAAKKFIPIYRTDDDPAKVSGTVLICLVAPLLAGTAVASALYLGYDVIEALVGTTFHPTTRLFILGIPLIAVMMVGVNATYGLKQTKYSVYIRDFGQSIVALVLMATTAFVFSDLDLLIIGYLASIVFGIFLAVVFLLREGALRFDIRPDFEYKKIFVFSLPLTLAASIQYLVSWTDILVLGVFVPSDAVGLYQAAYQTSVLLVIVLQSANSIFPSLAADLHESGQNEQLARVYSAVTRWVTYLTVLGLAFVLVYASELLSIFGPTVPQAQTALMILALGQTINAAVGPTGFLLIMTGYERLQLVNNVVAAILNLGLNLVLIQLYGIIGAAVATAISLSILNTLRLVEVWYLLNLQPYSWKYRKGAMAIAVTFPVLLLNQLLPLPSLLQVFVGGLAALIVFTVITWQLGFDDVDKALVEKIR</sequence>
<dbReference type="Proteomes" id="UP000198297">
    <property type="component" value="Unassembled WGS sequence"/>
</dbReference>
<protein>
    <submittedName>
        <fullName evidence="8">Membrane protein involved in the export of O-antigen and teichoic acid</fullName>
    </submittedName>
    <submittedName>
        <fullName evidence="7">Polysaccharide biosynthesis protein</fullName>
    </submittedName>
</protein>
<dbReference type="PANTHER" id="PTHR30250">
    <property type="entry name" value="PST FAMILY PREDICTED COLANIC ACID TRANSPORTER"/>
    <property type="match status" value="1"/>
</dbReference>
<reference evidence="8 9" key="3">
    <citation type="submission" date="2017-06" db="EMBL/GenBank/DDBJ databases">
        <authorList>
            <person name="Kim H.J."/>
            <person name="Triplett B.A."/>
        </authorList>
    </citation>
    <scope>NUCLEOTIDE SEQUENCE [LARGE SCALE GENOMIC DNA]</scope>
    <source>
        <strain evidence="8 9">DSM 19316</strain>
    </source>
</reference>
<feature type="transmembrane region" description="Helical" evidence="6">
    <location>
        <begin position="369"/>
        <end position="389"/>
    </location>
</feature>
<dbReference type="CDD" id="cd13128">
    <property type="entry name" value="MATE_Wzx_like"/>
    <property type="match status" value="1"/>
</dbReference>
<keyword evidence="3 6" id="KW-0812">Transmembrane</keyword>
<feature type="transmembrane region" description="Helical" evidence="6">
    <location>
        <begin position="449"/>
        <end position="471"/>
    </location>
</feature>
<evidence type="ECO:0000313" key="10">
    <source>
        <dbReference type="Proteomes" id="UP000216409"/>
    </source>
</evidence>
<reference evidence="7 10" key="1">
    <citation type="journal article" date="2014" name="Front. Microbiol.">
        <title>Population and genomic analysis of the genus Halorubrum.</title>
        <authorList>
            <person name="Fullmer M.S."/>
            <person name="Soucy S.M."/>
            <person name="Swithers K.S."/>
            <person name="Makkay A.M."/>
            <person name="Wheeler R."/>
            <person name="Ventosa A."/>
            <person name="Gogarten J.P."/>
            <person name="Papke R.T."/>
        </authorList>
    </citation>
    <scope>NUCLEOTIDE SEQUENCE [LARGE SCALE GENOMIC DNA]</scope>
    <source>
        <strain evidence="7 10">LD3</strain>
    </source>
</reference>
<accession>A0A256IZ24</accession>
<dbReference type="PANTHER" id="PTHR30250:SF27">
    <property type="entry name" value="POLYSACCHARIDE BIOSYNTHESIS PROTEIN"/>
    <property type="match status" value="1"/>
</dbReference>
<evidence type="ECO:0000256" key="6">
    <source>
        <dbReference type="SAM" id="Phobius"/>
    </source>
</evidence>
<feature type="transmembrane region" description="Helical" evidence="6">
    <location>
        <begin position="336"/>
        <end position="357"/>
    </location>
</feature>
<feature type="transmembrane region" description="Helical" evidence="6">
    <location>
        <begin position="180"/>
        <end position="199"/>
    </location>
</feature>
<dbReference type="EMBL" id="NHOW01000093">
    <property type="protein sequence ID" value="OYR61372.1"/>
    <property type="molecule type" value="Genomic_DNA"/>
</dbReference>
<evidence type="ECO:0000313" key="7">
    <source>
        <dbReference type="EMBL" id="OYR61372.1"/>
    </source>
</evidence>
<feature type="transmembrane region" description="Helical" evidence="6">
    <location>
        <begin position="301"/>
        <end position="324"/>
    </location>
</feature>
<dbReference type="Pfam" id="PF01943">
    <property type="entry name" value="Polysacc_synt"/>
    <property type="match status" value="1"/>
</dbReference>
<comment type="subcellular location">
    <subcellularLocation>
        <location evidence="1">Cell membrane</location>
        <topology evidence="1">Multi-pass membrane protein</topology>
    </subcellularLocation>
</comment>
<name>A0A238YLR8_HALEZ</name>
<evidence type="ECO:0000256" key="2">
    <source>
        <dbReference type="ARBA" id="ARBA00022475"/>
    </source>
</evidence>
<evidence type="ECO:0000256" key="1">
    <source>
        <dbReference type="ARBA" id="ARBA00004651"/>
    </source>
</evidence>
<feature type="transmembrane region" description="Helical" evidence="6">
    <location>
        <begin position="156"/>
        <end position="174"/>
    </location>
</feature>
<dbReference type="InterPro" id="IPR002797">
    <property type="entry name" value="Polysacc_synth"/>
</dbReference>
<feature type="transmembrane region" description="Helical" evidence="6">
    <location>
        <begin position="80"/>
        <end position="103"/>
    </location>
</feature>
<keyword evidence="5 6" id="KW-0472">Membrane</keyword>
<feature type="transmembrane region" description="Helical" evidence="6">
    <location>
        <begin position="39"/>
        <end position="60"/>
    </location>
</feature>
<evidence type="ECO:0000313" key="9">
    <source>
        <dbReference type="Proteomes" id="UP000198297"/>
    </source>
</evidence>
<feature type="transmembrane region" description="Helical" evidence="6">
    <location>
        <begin position="220"/>
        <end position="246"/>
    </location>
</feature>
<proteinExistence type="predicted"/>
<dbReference type="EMBL" id="FZNK01000013">
    <property type="protein sequence ID" value="SNR71369.1"/>
    <property type="molecule type" value="Genomic_DNA"/>
</dbReference>
<dbReference type="AlphaFoldDB" id="A0A238YLR8"/>
<reference evidence="7" key="2">
    <citation type="submission" date="2017-05" db="EMBL/GenBank/DDBJ databases">
        <authorList>
            <person name="Song R."/>
            <person name="Chenine A.L."/>
            <person name="Ruprecht R.M."/>
        </authorList>
    </citation>
    <scope>NUCLEOTIDE SEQUENCE</scope>
    <source>
        <strain evidence="7">LD3</strain>
    </source>
</reference>
<gene>
    <name evidence="7" type="ORF">DJ83_07900</name>
    <name evidence="8" type="ORF">SAMN06266787_11358</name>
</gene>
<feature type="transmembrane region" description="Helical" evidence="6">
    <location>
        <begin position="395"/>
        <end position="414"/>
    </location>
</feature>
<evidence type="ECO:0000256" key="3">
    <source>
        <dbReference type="ARBA" id="ARBA00022692"/>
    </source>
</evidence>